<dbReference type="GO" id="GO:0003723">
    <property type="term" value="F:RNA binding"/>
    <property type="evidence" value="ECO:0007669"/>
    <property type="project" value="InterPro"/>
</dbReference>
<dbReference type="SMART" id="SM01012">
    <property type="entry name" value="ANTAR"/>
    <property type="match status" value="1"/>
</dbReference>
<dbReference type="InterPro" id="IPR036388">
    <property type="entry name" value="WH-like_DNA-bd_sf"/>
</dbReference>
<evidence type="ECO:0000313" key="2">
    <source>
        <dbReference type="EMBL" id="GAG92523.1"/>
    </source>
</evidence>
<feature type="domain" description="ANTAR" evidence="1">
    <location>
        <begin position="13"/>
        <end position="74"/>
    </location>
</feature>
<dbReference type="InterPro" id="IPR005561">
    <property type="entry name" value="ANTAR"/>
</dbReference>
<feature type="non-terminal residue" evidence="2">
    <location>
        <position position="1"/>
    </location>
</feature>
<comment type="caution">
    <text evidence="2">The sequence shown here is derived from an EMBL/GenBank/DDBJ whole genome shotgun (WGS) entry which is preliminary data.</text>
</comment>
<dbReference type="AlphaFoldDB" id="X1C805"/>
<evidence type="ECO:0000259" key="1">
    <source>
        <dbReference type="PROSITE" id="PS50921"/>
    </source>
</evidence>
<dbReference type="Gene3D" id="1.10.10.10">
    <property type="entry name" value="Winged helix-like DNA-binding domain superfamily/Winged helix DNA-binding domain"/>
    <property type="match status" value="1"/>
</dbReference>
<accession>X1C805</accession>
<dbReference type="SUPFAM" id="SSF52172">
    <property type="entry name" value="CheY-like"/>
    <property type="match status" value="1"/>
</dbReference>
<gene>
    <name evidence="2" type="ORF">S01H4_46616</name>
</gene>
<dbReference type="PROSITE" id="PS50921">
    <property type="entry name" value="ANTAR"/>
    <property type="match status" value="1"/>
</dbReference>
<dbReference type="EMBL" id="BART01026075">
    <property type="protein sequence ID" value="GAG92523.1"/>
    <property type="molecule type" value="Genomic_DNA"/>
</dbReference>
<name>X1C805_9ZZZZ</name>
<proteinExistence type="predicted"/>
<dbReference type="Pfam" id="PF03861">
    <property type="entry name" value="ANTAR"/>
    <property type="match status" value="1"/>
</dbReference>
<reference evidence="2" key="1">
    <citation type="journal article" date="2014" name="Front. Microbiol.">
        <title>High frequency of phylogenetically diverse reductive dehalogenase-homologous genes in deep subseafloor sedimentary metagenomes.</title>
        <authorList>
            <person name="Kawai M."/>
            <person name="Futagami T."/>
            <person name="Toyoda A."/>
            <person name="Takaki Y."/>
            <person name="Nishi S."/>
            <person name="Hori S."/>
            <person name="Arai W."/>
            <person name="Tsubouchi T."/>
            <person name="Morono Y."/>
            <person name="Uchiyama I."/>
            <person name="Ito T."/>
            <person name="Fujiyama A."/>
            <person name="Inagaki F."/>
            <person name="Takami H."/>
        </authorList>
    </citation>
    <scope>NUCLEOTIDE SEQUENCE</scope>
    <source>
        <strain evidence="2">Expedition CK06-06</strain>
    </source>
</reference>
<dbReference type="InterPro" id="IPR011006">
    <property type="entry name" value="CheY-like_superfamily"/>
</dbReference>
<organism evidence="2">
    <name type="scientific">marine sediment metagenome</name>
    <dbReference type="NCBI Taxonomy" id="412755"/>
    <lineage>
        <taxon>unclassified sequences</taxon>
        <taxon>metagenomes</taxon>
        <taxon>ecological metagenomes</taxon>
    </lineage>
</organism>
<protein>
    <recommendedName>
        <fullName evidence="1">ANTAR domain-containing protein</fullName>
    </recommendedName>
</protein>
<sequence length="82" mass="9400">TTVANQAAIAIENTELMVKTRVIQEELEARKLVERAKDILMQRLGLSGEEAYRRIQRQSMNTRKSMREVAEAIILSREIENG</sequence>